<proteinExistence type="predicted"/>
<feature type="non-terminal residue" evidence="1">
    <location>
        <position position="1"/>
    </location>
</feature>
<organism evidence="1 2">
    <name type="scientific">Dentiscutata heterogama</name>
    <dbReference type="NCBI Taxonomy" id="1316150"/>
    <lineage>
        <taxon>Eukaryota</taxon>
        <taxon>Fungi</taxon>
        <taxon>Fungi incertae sedis</taxon>
        <taxon>Mucoromycota</taxon>
        <taxon>Glomeromycotina</taxon>
        <taxon>Glomeromycetes</taxon>
        <taxon>Diversisporales</taxon>
        <taxon>Gigasporaceae</taxon>
        <taxon>Dentiscutata</taxon>
    </lineage>
</organism>
<accession>A0ACA9NIU5</accession>
<reference evidence="1" key="1">
    <citation type="submission" date="2021-06" db="EMBL/GenBank/DDBJ databases">
        <authorList>
            <person name="Kallberg Y."/>
            <person name="Tangrot J."/>
            <person name="Rosling A."/>
        </authorList>
    </citation>
    <scope>NUCLEOTIDE SEQUENCE</scope>
    <source>
        <strain evidence="1">IL203A</strain>
    </source>
</reference>
<dbReference type="Proteomes" id="UP000789702">
    <property type="component" value="Unassembled WGS sequence"/>
</dbReference>
<sequence length="43" mass="4927">LESLMKNLQKPLDVSISTIKRNDWDKIQAAIGLKLEAIDLKFE</sequence>
<dbReference type="EMBL" id="CAJVPU010017227">
    <property type="protein sequence ID" value="CAG8658216.1"/>
    <property type="molecule type" value="Genomic_DNA"/>
</dbReference>
<evidence type="ECO:0000313" key="2">
    <source>
        <dbReference type="Proteomes" id="UP000789702"/>
    </source>
</evidence>
<protein>
    <submittedName>
        <fullName evidence="1">6965_t:CDS:1</fullName>
    </submittedName>
</protein>
<comment type="caution">
    <text evidence="1">The sequence shown here is derived from an EMBL/GenBank/DDBJ whole genome shotgun (WGS) entry which is preliminary data.</text>
</comment>
<name>A0ACA9NIU5_9GLOM</name>
<gene>
    <name evidence="1" type="ORF">DHETER_LOCUS9628</name>
</gene>
<evidence type="ECO:0000313" key="1">
    <source>
        <dbReference type="EMBL" id="CAG8658216.1"/>
    </source>
</evidence>
<keyword evidence="2" id="KW-1185">Reference proteome</keyword>